<dbReference type="Proteomes" id="UP000600139">
    <property type="component" value="Unassembled WGS sequence"/>
</dbReference>
<dbReference type="InterPro" id="IPR049822">
    <property type="entry name" value="Encap_f2a"/>
</dbReference>
<comment type="caution">
    <text evidence="2">The sequence shown here is derived from an EMBL/GenBank/DDBJ whole genome shotgun (WGS) entry which is preliminary data.</text>
</comment>
<sequence>MSHSNHYPSGLSLSAETARNLANATVTPPQWDDITPRWLHILLPWVDVDGGVYRVNRVKRKESGVAIELLTVDDGEPKLPTTFVDYENDPHEYHLSSIQTVLNTHTRVTDLYSNAVDQLREQVRLTVEAVKEREESELLNHPEFGLVNVVAESQTIKTRKGTPTPDDLDELIKLVWKKPAFFLAHPYAIAAFGREATRRGVPPPTVTLFGSPFITWRGIPLIPSNKLAIDENGKTSILLLRVGEKQRGIVGLQKAGVTGEIEPGLSVRYMGTNEHSIASHLVTRYFSVAKLGDDAIARLDDVSINNYHEYV</sequence>
<dbReference type="Pfam" id="PF19307">
    <property type="entry name" value="SrpI-like"/>
    <property type="match status" value="1"/>
</dbReference>
<accession>A0A934VA43</accession>
<name>A0A934VA43_9BACT</name>
<protein>
    <recommendedName>
        <fullName evidence="1">Type 2A encapsulin shell protein SrpI-like domain-containing protein</fullName>
    </recommendedName>
</protein>
<organism evidence="2 3">
    <name type="scientific">Luteolibacter yonseiensis</name>
    <dbReference type="NCBI Taxonomy" id="1144680"/>
    <lineage>
        <taxon>Bacteria</taxon>
        <taxon>Pseudomonadati</taxon>
        <taxon>Verrucomicrobiota</taxon>
        <taxon>Verrucomicrobiia</taxon>
        <taxon>Verrucomicrobiales</taxon>
        <taxon>Verrucomicrobiaceae</taxon>
        <taxon>Luteolibacter</taxon>
    </lineage>
</organism>
<evidence type="ECO:0000313" key="3">
    <source>
        <dbReference type="Proteomes" id="UP000600139"/>
    </source>
</evidence>
<proteinExistence type="predicted"/>
<reference evidence="2" key="1">
    <citation type="submission" date="2021-01" db="EMBL/GenBank/DDBJ databases">
        <title>Modified the classification status of verrucomicrobia.</title>
        <authorList>
            <person name="Feng X."/>
        </authorList>
    </citation>
    <scope>NUCLEOTIDE SEQUENCE</scope>
    <source>
        <strain evidence="2">JCM 18052</strain>
    </source>
</reference>
<dbReference type="InterPro" id="IPR045641">
    <property type="entry name" value="SrpI-like"/>
</dbReference>
<feature type="domain" description="Type 2A encapsulin shell protein SrpI-like" evidence="1">
    <location>
        <begin position="58"/>
        <end position="305"/>
    </location>
</feature>
<keyword evidence="3" id="KW-1185">Reference proteome</keyword>
<dbReference type="AlphaFoldDB" id="A0A934VA43"/>
<gene>
    <name evidence="2" type="ORF">JIN84_04065</name>
</gene>
<dbReference type="NCBIfam" id="NF041162">
    <property type="entry name" value="encap_f2a"/>
    <property type="match status" value="1"/>
</dbReference>
<evidence type="ECO:0000313" key="2">
    <source>
        <dbReference type="EMBL" id="MBK1814775.1"/>
    </source>
</evidence>
<dbReference type="RefSeq" id="WP_200349726.1">
    <property type="nucleotide sequence ID" value="NZ_BAABHZ010000010.1"/>
</dbReference>
<dbReference type="EMBL" id="JAENIK010000004">
    <property type="protein sequence ID" value="MBK1814775.1"/>
    <property type="molecule type" value="Genomic_DNA"/>
</dbReference>
<evidence type="ECO:0000259" key="1">
    <source>
        <dbReference type="Pfam" id="PF19307"/>
    </source>
</evidence>